<feature type="transmembrane region" description="Helical" evidence="6">
    <location>
        <begin position="115"/>
        <end position="141"/>
    </location>
</feature>
<organism evidence="7 8">
    <name type="scientific">Nannospalax galili</name>
    <name type="common">Northern Israeli blind subterranean mole rat</name>
    <name type="synonym">Spalax galili</name>
    <dbReference type="NCBI Taxonomy" id="1026970"/>
    <lineage>
        <taxon>Eukaryota</taxon>
        <taxon>Metazoa</taxon>
        <taxon>Chordata</taxon>
        <taxon>Craniata</taxon>
        <taxon>Vertebrata</taxon>
        <taxon>Euteleostomi</taxon>
        <taxon>Mammalia</taxon>
        <taxon>Eutheria</taxon>
        <taxon>Euarchontoglires</taxon>
        <taxon>Glires</taxon>
        <taxon>Rodentia</taxon>
        <taxon>Myomorpha</taxon>
        <taxon>Muroidea</taxon>
        <taxon>Spalacidae</taxon>
        <taxon>Spalacinae</taxon>
        <taxon>Nannospalax</taxon>
    </lineage>
</organism>
<evidence type="ECO:0000256" key="1">
    <source>
        <dbReference type="ARBA" id="ARBA00004141"/>
    </source>
</evidence>
<sequence>MTTMWGTEQTTLEAGLGAQQQGLPFRLHSKLWKRMAEKFLRGEPKILGVVQIMIALLNFSIGILMMSVTLPFRSFHPVSVYISYPIWGSVMFIISGSFSIAAARRTTKGLVASSLGLNVTSSVFAFSGIIISALSPGIYSFQLYYCNHNDTEGNFCMTTSILMGLDIMVAVLSVLEFCIAVALSAFGCKVTCCYTGEVVILMPPSLPMAETASPASFQEGLMSPAPQEKSVPENQH</sequence>
<feature type="transmembrane region" description="Helical" evidence="6">
    <location>
        <begin position="82"/>
        <end position="103"/>
    </location>
</feature>
<keyword evidence="5 6" id="KW-0472">Membrane</keyword>
<reference evidence="7" key="2">
    <citation type="submission" date="2025-09" db="UniProtKB">
        <authorList>
            <consortium name="Ensembl"/>
        </authorList>
    </citation>
    <scope>IDENTIFICATION</scope>
</reference>
<dbReference type="CTD" id="51338"/>
<dbReference type="RefSeq" id="XP_017653469.1">
    <property type="nucleotide sequence ID" value="XM_017797980.2"/>
</dbReference>
<dbReference type="Ensembl" id="ENSNGAT00000026736.1">
    <property type="protein sequence ID" value="ENSNGAP00000021060.1"/>
    <property type="gene ID" value="ENSNGAG00000020363.1"/>
</dbReference>
<dbReference type="InterPro" id="IPR030417">
    <property type="entry name" value="MS4A"/>
</dbReference>
<keyword evidence="3 6" id="KW-0812">Transmembrane</keyword>
<keyword evidence="8" id="KW-1185">Reference proteome</keyword>
<dbReference type="AlphaFoldDB" id="A0A8C6RNZ4"/>
<dbReference type="GO" id="GO:0005886">
    <property type="term" value="C:plasma membrane"/>
    <property type="evidence" value="ECO:0007669"/>
    <property type="project" value="TreeGrafter"/>
</dbReference>
<dbReference type="GeneID" id="103733615"/>
<dbReference type="PANTHER" id="PTHR23320:SF128">
    <property type="entry name" value="MEMBRANE-SPANNING 4-DOMAINS SUBFAMILY A MEMBER 4A"/>
    <property type="match status" value="1"/>
</dbReference>
<evidence type="ECO:0000313" key="7">
    <source>
        <dbReference type="Ensembl" id="ENSNGAP00000021060.1"/>
    </source>
</evidence>
<comment type="similarity">
    <text evidence="2">Belongs to the MS4A family.</text>
</comment>
<keyword evidence="4 6" id="KW-1133">Transmembrane helix</keyword>
<evidence type="ECO:0000256" key="5">
    <source>
        <dbReference type="ARBA" id="ARBA00023136"/>
    </source>
</evidence>
<accession>A0A8C6RNZ4</accession>
<evidence type="ECO:0000313" key="8">
    <source>
        <dbReference type="Proteomes" id="UP000694381"/>
    </source>
</evidence>
<protein>
    <submittedName>
        <fullName evidence="7">Membrane-spanning 4-domains, subfamily A, member 4A</fullName>
    </submittedName>
</protein>
<proteinExistence type="inferred from homology"/>
<feature type="transmembrane region" description="Helical" evidence="6">
    <location>
        <begin position="161"/>
        <end position="186"/>
    </location>
</feature>
<reference evidence="7" key="1">
    <citation type="submission" date="2025-08" db="UniProtKB">
        <authorList>
            <consortium name="Ensembl"/>
        </authorList>
    </citation>
    <scope>IDENTIFICATION</scope>
</reference>
<name>A0A8C6RNZ4_NANGA</name>
<evidence type="ECO:0000256" key="4">
    <source>
        <dbReference type="ARBA" id="ARBA00022989"/>
    </source>
</evidence>
<dbReference type="OrthoDB" id="10071849at2759"/>
<feature type="transmembrane region" description="Helical" evidence="6">
    <location>
        <begin position="46"/>
        <end position="70"/>
    </location>
</feature>
<evidence type="ECO:0000256" key="2">
    <source>
        <dbReference type="ARBA" id="ARBA00009565"/>
    </source>
</evidence>
<dbReference type="Proteomes" id="UP000694381">
    <property type="component" value="Unassembled WGS sequence"/>
</dbReference>
<dbReference type="Pfam" id="PF04103">
    <property type="entry name" value="CD20"/>
    <property type="match status" value="1"/>
</dbReference>
<comment type="subcellular location">
    <subcellularLocation>
        <location evidence="1">Membrane</location>
        <topology evidence="1">Multi-pass membrane protein</topology>
    </subcellularLocation>
</comment>
<gene>
    <name evidence="7" type="primary">Ms4a4a</name>
</gene>
<dbReference type="KEGG" id="ngi:103733615"/>
<dbReference type="PANTHER" id="PTHR23320">
    <property type="entry name" value="MEMBRANE-SPANNING 4-DOMAINS SUBFAMILY A MS4A -RELATED"/>
    <property type="match status" value="1"/>
</dbReference>
<dbReference type="InterPro" id="IPR007237">
    <property type="entry name" value="CD20-like"/>
</dbReference>
<dbReference type="GO" id="GO:0005794">
    <property type="term" value="C:Golgi apparatus"/>
    <property type="evidence" value="ECO:0007669"/>
    <property type="project" value="TreeGrafter"/>
</dbReference>
<evidence type="ECO:0000256" key="3">
    <source>
        <dbReference type="ARBA" id="ARBA00022692"/>
    </source>
</evidence>
<dbReference type="GeneTree" id="ENSGT00940000155376"/>
<dbReference type="OMA" id="IMPSNPH"/>
<evidence type="ECO:0000256" key="6">
    <source>
        <dbReference type="SAM" id="Phobius"/>
    </source>
</evidence>